<proteinExistence type="predicted"/>
<accession>G7CB44</accession>
<organism evidence="1 2">
    <name type="scientific">Mycolicibacterium thermoresistibile (strain ATCC 19527 / DSM 44167 / CIP 105390 / JCM 6362 / NCTC 10409 / 316)</name>
    <name type="common">Mycobacterium thermoresistibile</name>
    <dbReference type="NCBI Taxonomy" id="1078020"/>
    <lineage>
        <taxon>Bacteria</taxon>
        <taxon>Bacillati</taxon>
        <taxon>Actinomycetota</taxon>
        <taxon>Actinomycetes</taxon>
        <taxon>Mycobacteriales</taxon>
        <taxon>Mycobacteriaceae</taxon>
        <taxon>Mycolicibacterium</taxon>
    </lineage>
</organism>
<dbReference type="Proteomes" id="UP000004915">
    <property type="component" value="Unassembled WGS sequence"/>
</dbReference>
<protein>
    <submittedName>
        <fullName evidence="1">Uncharacterized protein</fullName>
    </submittedName>
</protein>
<sequence length="66" mass="6916">MAEIRTAGVVGPVPDAVEVVDPNSRTRVWVSPDGCPVRVEVSPALLARGADAVAATVVALCRRVHR</sequence>
<comment type="caution">
    <text evidence="1">The sequence shown here is derived from an EMBL/GenBank/DDBJ whole genome shotgun (WGS) entry which is preliminary data.</text>
</comment>
<dbReference type="EMBL" id="AGVE01000007">
    <property type="protein sequence ID" value="EHI14770.1"/>
    <property type="molecule type" value="Genomic_DNA"/>
</dbReference>
<gene>
    <name evidence="1" type="ORF">KEK_00930</name>
</gene>
<dbReference type="AlphaFoldDB" id="G7CB44"/>
<dbReference type="RefSeq" id="WP_003923599.1">
    <property type="nucleotide sequence ID" value="NZ_AGVE01000007.1"/>
</dbReference>
<evidence type="ECO:0000313" key="2">
    <source>
        <dbReference type="Proteomes" id="UP000004915"/>
    </source>
</evidence>
<keyword evidence="2" id="KW-1185">Reference proteome</keyword>
<dbReference type="PATRIC" id="fig|1078020.3.peg.181"/>
<reference evidence="1 2" key="1">
    <citation type="submission" date="2011-11" db="EMBL/GenBank/DDBJ databases">
        <authorList>
            <consortium name="Tuberculosis Structural Genomics Consortium"/>
            <person name="Ioerger T.R."/>
        </authorList>
    </citation>
    <scope>NUCLEOTIDE SEQUENCE [LARGE SCALE GENOMIC DNA]</scope>
    <source>
        <strain evidence="2">ATCC 19527 / DSM 44167 / CIP 105390 / JCM 6362 / NCTC 10409 / 316</strain>
    </source>
</reference>
<evidence type="ECO:0000313" key="1">
    <source>
        <dbReference type="EMBL" id="EHI14770.1"/>
    </source>
</evidence>
<name>G7CB44_MYCT3</name>